<keyword evidence="2" id="KW-1185">Reference proteome</keyword>
<dbReference type="AlphaFoldDB" id="A0A3M7RLM1"/>
<proteinExistence type="predicted"/>
<gene>
    <name evidence="1" type="ORF">BpHYR1_014383</name>
</gene>
<protein>
    <submittedName>
        <fullName evidence="1">Uncharacterized protein</fullName>
    </submittedName>
</protein>
<organism evidence="1 2">
    <name type="scientific">Brachionus plicatilis</name>
    <name type="common">Marine rotifer</name>
    <name type="synonym">Brachionus muelleri</name>
    <dbReference type="NCBI Taxonomy" id="10195"/>
    <lineage>
        <taxon>Eukaryota</taxon>
        <taxon>Metazoa</taxon>
        <taxon>Spiralia</taxon>
        <taxon>Gnathifera</taxon>
        <taxon>Rotifera</taxon>
        <taxon>Eurotatoria</taxon>
        <taxon>Monogononta</taxon>
        <taxon>Pseudotrocha</taxon>
        <taxon>Ploima</taxon>
        <taxon>Brachionidae</taxon>
        <taxon>Brachionus</taxon>
    </lineage>
</organism>
<dbReference type="EMBL" id="REGN01003146">
    <property type="protein sequence ID" value="RNA24310.1"/>
    <property type="molecule type" value="Genomic_DNA"/>
</dbReference>
<comment type="caution">
    <text evidence="1">The sequence shown here is derived from an EMBL/GenBank/DDBJ whole genome shotgun (WGS) entry which is preliminary data.</text>
</comment>
<reference evidence="1 2" key="1">
    <citation type="journal article" date="2018" name="Sci. Rep.">
        <title>Genomic signatures of local adaptation to the degree of environmental predictability in rotifers.</title>
        <authorList>
            <person name="Franch-Gras L."/>
            <person name="Hahn C."/>
            <person name="Garcia-Roger E.M."/>
            <person name="Carmona M.J."/>
            <person name="Serra M."/>
            <person name="Gomez A."/>
        </authorList>
    </citation>
    <scope>NUCLEOTIDE SEQUENCE [LARGE SCALE GENOMIC DNA]</scope>
    <source>
        <strain evidence="1">HYR1</strain>
    </source>
</reference>
<name>A0A3M7RLM1_BRAPC</name>
<sequence>MKFLNESKLKCLLQIICCGYLTLNAETLLKTFSFKNNLNKLHNLNWSFVFGSHVDSVIKCSQKKCDHWSNVQNKNAYYLCFLDICNLTPYSFFINSPHMLHATGFGCLLNAFFAANLAGSETSTDARAISL</sequence>
<dbReference type="Proteomes" id="UP000276133">
    <property type="component" value="Unassembled WGS sequence"/>
</dbReference>
<evidence type="ECO:0000313" key="1">
    <source>
        <dbReference type="EMBL" id="RNA24310.1"/>
    </source>
</evidence>
<evidence type="ECO:0000313" key="2">
    <source>
        <dbReference type="Proteomes" id="UP000276133"/>
    </source>
</evidence>
<accession>A0A3M7RLM1</accession>